<dbReference type="CDD" id="cd03507">
    <property type="entry name" value="Delta12-FADS-like"/>
    <property type="match status" value="1"/>
</dbReference>
<evidence type="ECO:0000313" key="3">
    <source>
        <dbReference type="EMBL" id="CAD8587518.1"/>
    </source>
</evidence>
<dbReference type="GO" id="GO:0006629">
    <property type="term" value="P:lipid metabolic process"/>
    <property type="evidence" value="ECO:0007669"/>
    <property type="project" value="InterPro"/>
</dbReference>
<feature type="transmembrane region" description="Helical" evidence="1">
    <location>
        <begin position="285"/>
        <end position="304"/>
    </location>
</feature>
<dbReference type="PANTHER" id="PTHR32100">
    <property type="entry name" value="OMEGA-6 FATTY ACID DESATURASE, CHLOROPLASTIC"/>
    <property type="match status" value="1"/>
</dbReference>
<dbReference type="Pfam" id="PF00487">
    <property type="entry name" value="FA_desaturase"/>
    <property type="match status" value="1"/>
</dbReference>
<evidence type="ECO:0000256" key="1">
    <source>
        <dbReference type="SAM" id="Phobius"/>
    </source>
</evidence>
<evidence type="ECO:0000259" key="2">
    <source>
        <dbReference type="Pfam" id="PF00487"/>
    </source>
</evidence>
<accession>A0A7S0KPQ3</accession>
<feature type="domain" description="Fatty acid desaturase" evidence="2">
    <location>
        <begin position="132"/>
        <end position="407"/>
    </location>
</feature>
<name>A0A7S0KPQ3_9CHLO</name>
<feature type="transmembrane region" description="Helical" evidence="1">
    <location>
        <begin position="105"/>
        <end position="126"/>
    </location>
</feature>
<feature type="transmembrane region" description="Helical" evidence="1">
    <location>
        <begin position="132"/>
        <end position="154"/>
    </location>
</feature>
<keyword evidence="1" id="KW-0472">Membrane</keyword>
<dbReference type="EMBL" id="HBEW01007675">
    <property type="protein sequence ID" value="CAD8587518.1"/>
    <property type="molecule type" value="Transcribed_RNA"/>
</dbReference>
<dbReference type="AlphaFoldDB" id="A0A7S0KPQ3"/>
<gene>
    <name evidence="3" type="ORF">OMED0929_LOCUS6488</name>
</gene>
<dbReference type="GO" id="GO:0016491">
    <property type="term" value="F:oxidoreductase activity"/>
    <property type="evidence" value="ECO:0007669"/>
    <property type="project" value="InterPro"/>
</dbReference>
<protein>
    <recommendedName>
        <fullName evidence="2">Fatty acid desaturase domain-containing protein</fullName>
    </recommendedName>
</protein>
<dbReference type="InterPro" id="IPR012171">
    <property type="entry name" value="Fatty_acid_desaturase"/>
</dbReference>
<sequence>MMMSMTMKPATVMRAQCTRTTTVRTTTTTTVAAVTRAAGVSAVRWVATGAIALDGGAAGMFDDIEASGLNRKALAFPHKEDFPSRSAVLGSIPEDCFKKDTAKSLAYAAISTAMTVGCGLLAAAFIPLQAAWWPAWLAYAAVNGTIATGCWVIAHECGHNAFSDNRFIQDAVGYALHSVLLVPYFSWQRSHAVHHSRTNHLTEGETHVPYVKGEIKGDLNLKAKETLGEGPFAILQLVTHLVFGWPAYLLTGATGGSARGVTNHFLPNINTGALELFPGSWKKKVYYSDIGVFAFVGVLAAWVMNCGWAPFLALYLGPYTFVNVWLVLYTWLQHTDVDVQHLAADEWSYIKGAFLTIDRPYGPVFDFLHHRIGSTHVAHHVECAIPHYKAVKATEALKTTYPDYYLYDPTPIWPALLRVATKCVAVAKRGEGKGAMWVFVDKNEPATA</sequence>
<proteinExistence type="predicted"/>
<reference evidence="3" key="1">
    <citation type="submission" date="2021-01" db="EMBL/GenBank/DDBJ databases">
        <authorList>
            <person name="Corre E."/>
            <person name="Pelletier E."/>
            <person name="Niang G."/>
            <person name="Scheremetjew M."/>
            <person name="Finn R."/>
            <person name="Kale V."/>
            <person name="Holt S."/>
            <person name="Cochrane G."/>
            <person name="Meng A."/>
            <person name="Brown T."/>
            <person name="Cohen L."/>
        </authorList>
    </citation>
    <scope>NUCLEOTIDE SEQUENCE</scope>
    <source>
        <strain evidence="3">Clade-D-RCC2572</strain>
    </source>
</reference>
<organism evidence="3">
    <name type="scientific">Ostreococcus mediterraneus</name>
    <dbReference type="NCBI Taxonomy" id="1486918"/>
    <lineage>
        <taxon>Eukaryota</taxon>
        <taxon>Viridiplantae</taxon>
        <taxon>Chlorophyta</taxon>
        <taxon>Mamiellophyceae</taxon>
        <taxon>Mamiellales</taxon>
        <taxon>Bathycoccaceae</taxon>
        <taxon>Ostreococcus</taxon>
    </lineage>
</organism>
<keyword evidence="1" id="KW-0812">Transmembrane</keyword>
<dbReference type="InterPro" id="IPR005804">
    <property type="entry name" value="FA_desaturase_dom"/>
</dbReference>
<keyword evidence="1" id="KW-1133">Transmembrane helix</keyword>